<dbReference type="Pfam" id="PF01797">
    <property type="entry name" value="Y1_Tnp"/>
    <property type="match status" value="1"/>
</dbReference>
<dbReference type="GO" id="GO:0006313">
    <property type="term" value="P:DNA transposition"/>
    <property type="evidence" value="ECO:0007669"/>
    <property type="project" value="InterPro"/>
</dbReference>
<dbReference type="PANTHER" id="PTHR34322:SF2">
    <property type="entry name" value="TRANSPOSASE IS200-LIKE DOMAIN-CONTAINING PROTEIN"/>
    <property type="match status" value="1"/>
</dbReference>
<name>A0A1F6BLP5_9BACT</name>
<dbReference type="GO" id="GO:0003677">
    <property type="term" value="F:DNA binding"/>
    <property type="evidence" value="ECO:0007669"/>
    <property type="project" value="InterPro"/>
</dbReference>
<dbReference type="PANTHER" id="PTHR34322">
    <property type="entry name" value="TRANSPOSASE, Y1_TNP DOMAIN-CONTAINING"/>
    <property type="match status" value="1"/>
</dbReference>
<dbReference type="AlphaFoldDB" id="A0A1F6BLP5"/>
<sequence length="224" mass="26333">MRKEKFELGNYYHIYNRSSGKRPVFINLQDNARALFLIAYLQSPVRVYNIGSYVRRFTKYSVFSKNEKLNQEVMASRTVRLVAFCLMPTHFHLIVHMLIEGGISKYLQRVQEGYTKYFNTKYKTSGHLFQGPFRAVHIESNEHMLYASAYAHRNPRELPEWKDKEHLYPWSSYQDYVGTNRWGGLLEQEVIMSQFQNAPSLPASYKSFVESSGVKMENYQILGI</sequence>
<accession>A0A1F6BLP5</accession>
<dbReference type="Gene3D" id="3.30.70.1290">
    <property type="entry name" value="Transposase IS200-like"/>
    <property type="match status" value="1"/>
</dbReference>
<organism evidence="2 3">
    <name type="scientific">Candidatus Jorgensenbacteria bacterium GWA1_54_12</name>
    <dbReference type="NCBI Taxonomy" id="1798468"/>
    <lineage>
        <taxon>Bacteria</taxon>
        <taxon>Candidatus Joergenseniibacteriota</taxon>
    </lineage>
</organism>
<dbReference type="InterPro" id="IPR036515">
    <property type="entry name" value="Transposase_17_sf"/>
</dbReference>
<dbReference type="EMBL" id="MFKH01000006">
    <property type="protein sequence ID" value="OGG37682.1"/>
    <property type="molecule type" value="Genomic_DNA"/>
</dbReference>
<gene>
    <name evidence="2" type="ORF">A2110_00925</name>
</gene>
<comment type="caution">
    <text evidence="2">The sequence shown here is derived from an EMBL/GenBank/DDBJ whole genome shotgun (WGS) entry which is preliminary data.</text>
</comment>
<dbReference type="GO" id="GO:0004803">
    <property type="term" value="F:transposase activity"/>
    <property type="evidence" value="ECO:0007669"/>
    <property type="project" value="InterPro"/>
</dbReference>
<evidence type="ECO:0000259" key="1">
    <source>
        <dbReference type="SMART" id="SM01321"/>
    </source>
</evidence>
<dbReference type="Proteomes" id="UP000176273">
    <property type="component" value="Unassembled WGS sequence"/>
</dbReference>
<dbReference type="SMART" id="SM01321">
    <property type="entry name" value="Y1_Tnp"/>
    <property type="match status" value="1"/>
</dbReference>
<dbReference type="InterPro" id="IPR002686">
    <property type="entry name" value="Transposase_17"/>
</dbReference>
<feature type="domain" description="Transposase IS200-like" evidence="1">
    <location>
        <begin position="7"/>
        <end position="154"/>
    </location>
</feature>
<reference evidence="2 3" key="1">
    <citation type="journal article" date="2016" name="Nat. Commun.">
        <title>Thousands of microbial genomes shed light on interconnected biogeochemical processes in an aquifer system.</title>
        <authorList>
            <person name="Anantharaman K."/>
            <person name="Brown C.T."/>
            <person name="Hug L.A."/>
            <person name="Sharon I."/>
            <person name="Castelle C.J."/>
            <person name="Probst A.J."/>
            <person name="Thomas B.C."/>
            <person name="Singh A."/>
            <person name="Wilkins M.J."/>
            <person name="Karaoz U."/>
            <person name="Brodie E.L."/>
            <person name="Williams K.H."/>
            <person name="Hubbard S.S."/>
            <person name="Banfield J.F."/>
        </authorList>
    </citation>
    <scope>NUCLEOTIDE SEQUENCE [LARGE SCALE GENOMIC DNA]</scope>
</reference>
<protein>
    <recommendedName>
        <fullName evidence="1">Transposase IS200-like domain-containing protein</fullName>
    </recommendedName>
</protein>
<dbReference type="SUPFAM" id="SSF143422">
    <property type="entry name" value="Transposase IS200-like"/>
    <property type="match status" value="1"/>
</dbReference>
<evidence type="ECO:0000313" key="3">
    <source>
        <dbReference type="Proteomes" id="UP000176273"/>
    </source>
</evidence>
<proteinExistence type="predicted"/>
<evidence type="ECO:0000313" key="2">
    <source>
        <dbReference type="EMBL" id="OGG37682.1"/>
    </source>
</evidence>